<dbReference type="SUPFAM" id="SSF51735">
    <property type="entry name" value="NAD(P)-binding Rossmann-fold domains"/>
    <property type="match status" value="1"/>
</dbReference>
<comment type="caution">
    <text evidence="1">The sequence shown here is derived from an EMBL/GenBank/DDBJ whole genome shotgun (WGS) entry which is preliminary data.</text>
</comment>
<dbReference type="AlphaFoldDB" id="A0A9N8DBC3"/>
<dbReference type="InterPro" id="IPR002347">
    <property type="entry name" value="SDR_fam"/>
</dbReference>
<sequence length="265" mass="28137">MTVTNPMTTAAVTVVTGCNKGMGLEIVKQLLDRKEEIGKVFGLCRRSSPALDTLASNSDGKLVVLDNIDVSNDAVVKQLQDYFGQQPIDVVIHNAGASGLPKKFADDGEFFASQSLANITMENMRFTFELNTLGPLRVTQALLPNLKNAAASNRGHLTKVIIISSSGGSIASVESGGLYSYRTSKAAVNMVGKNIAEDLKPDGIALGLIHPGTVDTGMLKTRTSFHRDVDVSVKGVLKAADLVTLENTGSFVDANYGEGVKPLPW</sequence>
<dbReference type="PANTHER" id="PTHR45458">
    <property type="entry name" value="SHORT-CHAIN DEHYDROGENASE/REDUCTASE SDR"/>
    <property type="match status" value="1"/>
</dbReference>
<dbReference type="InterPro" id="IPR052184">
    <property type="entry name" value="SDR_enzymes"/>
</dbReference>
<organism evidence="1 2">
    <name type="scientific">Seminavis robusta</name>
    <dbReference type="NCBI Taxonomy" id="568900"/>
    <lineage>
        <taxon>Eukaryota</taxon>
        <taxon>Sar</taxon>
        <taxon>Stramenopiles</taxon>
        <taxon>Ochrophyta</taxon>
        <taxon>Bacillariophyta</taxon>
        <taxon>Bacillariophyceae</taxon>
        <taxon>Bacillariophycidae</taxon>
        <taxon>Naviculales</taxon>
        <taxon>Naviculaceae</taxon>
        <taxon>Seminavis</taxon>
    </lineage>
</organism>
<accession>A0A9N8DBC3</accession>
<dbReference type="Proteomes" id="UP001153069">
    <property type="component" value="Unassembled WGS sequence"/>
</dbReference>
<reference evidence="1" key="1">
    <citation type="submission" date="2020-06" db="EMBL/GenBank/DDBJ databases">
        <authorList>
            <consortium name="Plant Systems Biology data submission"/>
        </authorList>
    </citation>
    <scope>NUCLEOTIDE SEQUENCE</scope>
    <source>
        <strain evidence="1">D6</strain>
    </source>
</reference>
<dbReference type="Pfam" id="PF00106">
    <property type="entry name" value="adh_short"/>
    <property type="match status" value="1"/>
</dbReference>
<protein>
    <submittedName>
        <fullName evidence="1">Uncharacterized oxidoreductase C663</fullName>
    </submittedName>
</protein>
<keyword evidence="2" id="KW-1185">Reference proteome</keyword>
<dbReference type="GO" id="GO:0016616">
    <property type="term" value="F:oxidoreductase activity, acting on the CH-OH group of donors, NAD or NADP as acceptor"/>
    <property type="evidence" value="ECO:0007669"/>
    <property type="project" value="TreeGrafter"/>
</dbReference>
<evidence type="ECO:0000313" key="2">
    <source>
        <dbReference type="Proteomes" id="UP001153069"/>
    </source>
</evidence>
<dbReference type="OrthoDB" id="5296at2759"/>
<dbReference type="Gene3D" id="3.40.50.720">
    <property type="entry name" value="NAD(P)-binding Rossmann-like Domain"/>
    <property type="match status" value="1"/>
</dbReference>
<dbReference type="EMBL" id="CAICTM010000070">
    <property type="protein sequence ID" value="CAB9499878.1"/>
    <property type="molecule type" value="Genomic_DNA"/>
</dbReference>
<dbReference type="PRINTS" id="PR00081">
    <property type="entry name" value="GDHRDH"/>
</dbReference>
<proteinExistence type="predicted"/>
<gene>
    <name evidence="1" type="ORF">SEMRO_71_G039220.1</name>
</gene>
<evidence type="ECO:0000313" key="1">
    <source>
        <dbReference type="EMBL" id="CAB9499878.1"/>
    </source>
</evidence>
<dbReference type="PANTHER" id="PTHR45458:SF1">
    <property type="entry name" value="SHORT CHAIN DEHYDROGENASE"/>
    <property type="match status" value="1"/>
</dbReference>
<name>A0A9N8DBC3_9STRA</name>
<dbReference type="InterPro" id="IPR036291">
    <property type="entry name" value="NAD(P)-bd_dom_sf"/>
</dbReference>